<dbReference type="Gene3D" id="3.10.450.50">
    <property type="match status" value="1"/>
</dbReference>
<dbReference type="RefSeq" id="WP_109905404.1">
    <property type="nucleotide sequence ID" value="NZ_QGLE01000005.1"/>
</dbReference>
<dbReference type="SUPFAM" id="SSF54427">
    <property type="entry name" value="NTF2-like"/>
    <property type="match status" value="1"/>
</dbReference>
<evidence type="ECO:0000313" key="3">
    <source>
        <dbReference type="Proteomes" id="UP000245461"/>
    </source>
</evidence>
<gene>
    <name evidence="2" type="ORF">DKG74_10355</name>
</gene>
<dbReference type="Proteomes" id="UP000245461">
    <property type="component" value="Unassembled WGS sequence"/>
</dbReference>
<accession>A0A317E9J4</accession>
<feature type="domain" description="SnoaL-like" evidence="1">
    <location>
        <begin position="4"/>
        <end position="129"/>
    </location>
</feature>
<dbReference type="EMBL" id="QGLE01000005">
    <property type="protein sequence ID" value="PWR22820.1"/>
    <property type="molecule type" value="Genomic_DNA"/>
</dbReference>
<dbReference type="CDD" id="cd00531">
    <property type="entry name" value="NTF2_like"/>
    <property type="match status" value="1"/>
</dbReference>
<dbReference type="OrthoDB" id="4571298at2"/>
<proteinExistence type="predicted"/>
<dbReference type="InterPro" id="IPR032710">
    <property type="entry name" value="NTF2-like_dom_sf"/>
</dbReference>
<dbReference type="InterPro" id="IPR037401">
    <property type="entry name" value="SnoaL-like"/>
</dbReference>
<sequence>MALRLEDIELIKQLKYKYCRAIDTCDLALLESLLTPDAEVDYQGGIYRFHYVGRDNVMQAIREAFNPQLVSSHTVHHPIIEVHDDDTADGHWTLIDWTMSLAFGNTVVEGSSFYVDKYVKLDGRWLIRKATYSRLFERVHQIPDANLTAHLLGSKTAP</sequence>
<evidence type="ECO:0000313" key="2">
    <source>
        <dbReference type="EMBL" id="PWR22820.1"/>
    </source>
</evidence>
<dbReference type="Pfam" id="PF13577">
    <property type="entry name" value="SnoaL_4"/>
    <property type="match status" value="1"/>
</dbReference>
<protein>
    <submittedName>
        <fullName evidence="2">Nuclear transport factor 2 family protein</fullName>
    </submittedName>
</protein>
<comment type="caution">
    <text evidence="2">The sequence shown here is derived from an EMBL/GenBank/DDBJ whole genome shotgun (WGS) entry which is preliminary data.</text>
</comment>
<reference evidence="2 3" key="1">
    <citation type="submission" date="2018-05" db="EMBL/GenBank/DDBJ databases">
        <title>Zavarzinia sp. HR-AS.</title>
        <authorList>
            <person name="Lee Y."/>
            <person name="Jeon C.O."/>
        </authorList>
    </citation>
    <scope>NUCLEOTIDE SEQUENCE [LARGE SCALE GENOMIC DNA]</scope>
    <source>
        <strain evidence="2 3">HR-AS</strain>
    </source>
</reference>
<organism evidence="2 3">
    <name type="scientific">Zavarzinia aquatilis</name>
    <dbReference type="NCBI Taxonomy" id="2211142"/>
    <lineage>
        <taxon>Bacteria</taxon>
        <taxon>Pseudomonadati</taxon>
        <taxon>Pseudomonadota</taxon>
        <taxon>Alphaproteobacteria</taxon>
        <taxon>Rhodospirillales</taxon>
        <taxon>Zavarziniaceae</taxon>
        <taxon>Zavarzinia</taxon>
    </lineage>
</organism>
<evidence type="ECO:0000259" key="1">
    <source>
        <dbReference type="Pfam" id="PF13577"/>
    </source>
</evidence>
<keyword evidence="3" id="KW-1185">Reference proteome</keyword>
<name>A0A317E9J4_9PROT</name>
<dbReference type="AlphaFoldDB" id="A0A317E9J4"/>